<organism evidence="6 7">
    <name type="scientific">Truepera radiovictrix (strain DSM 17093 / CIP 108686 / LMG 22925 / RQ-24)</name>
    <dbReference type="NCBI Taxonomy" id="649638"/>
    <lineage>
        <taxon>Bacteria</taxon>
        <taxon>Thermotogati</taxon>
        <taxon>Deinococcota</taxon>
        <taxon>Deinococci</taxon>
        <taxon>Trueperales</taxon>
        <taxon>Trueperaceae</taxon>
        <taxon>Truepera</taxon>
    </lineage>
</organism>
<evidence type="ECO:0000313" key="7">
    <source>
        <dbReference type="Proteomes" id="UP000000379"/>
    </source>
</evidence>
<evidence type="ECO:0000259" key="5">
    <source>
        <dbReference type="PROSITE" id="PS51063"/>
    </source>
</evidence>
<dbReference type="InterPro" id="IPR000595">
    <property type="entry name" value="cNMP-bd_dom"/>
</dbReference>
<dbReference type="AlphaFoldDB" id="D7CYD1"/>
<proteinExistence type="predicted"/>
<dbReference type="PROSITE" id="PS51063">
    <property type="entry name" value="HTH_CRP_2"/>
    <property type="match status" value="1"/>
</dbReference>
<dbReference type="GO" id="GO:0005829">
    <property type="term" value="C:cytosol"/>
    <property type="evidence" value="ECO:0007669"/>
    <property type="project" value="TreeGrafter"/>
</dbReference>
<evidence type="ECO:0000256" key="2">
    <source>
        <dbReference type="ARBA" id="ARBA00023125"/>
    </source>
</evidence>
<accession>D7CYD1</accession>
<dbReference type="HOGENOM" id="CLU_075053_4_0_0"/>
<dbReference type="CDD" id="cd00038">
    <property type="entry name" value="CAP_ED"/>
    <property type="match status" value="1"/>
</dbReference>
<keyword evidence="3" id="KW-0804">Transcription</keyword>
<dbReference type="InterPro" id="IPR014710">
    <property type="entry name" value="RmlC-like_jellyroll"/>
</dbReference>
<dbReference type="eggNOG" id="COG0664">
    <property type="taxonomic scope" value="Bacteria"/>
</dbReference>
<evidence type="ECO:0000259" key="4">
    <source>
        <dbReference type="PROSITE" id="PS50042"/>
    </source>
</evidence>
<protein>
    <submittedName>
        <fullName evidence="6">Transcriptional regulator, Crp/Fnr family</fullName>
    </submittedName>
</protein>
<feature type="domain" description="HTH crp-type" evidence="5">
    <location>
        <begin position="151"/>
        <end position="216"/>
    </location>
</feature>
<dbReference type="PANTHER" id="PTHR24567">
    <property type="entry name" value="CRP FAMILY TRANSCRIPTIONAL REGULATORY PROTEIN"/>
    <property type="match status" value="1"/>
</dbReference>
<dbReference type="InterPro" id="IPR018490">
    <property type="entry name" value="cNMP-bd_dom_sf"/>
</dbReference>
<sequence length="227" mass="24975">MVDSVRPLEALAHCPLFAKLPEDDLAALAAIAQERRYPKGAVLFWVSEKPEGLHIVTSGCVKTFILSPQSGREVILALERPFAAVADLAPLDEGLSPASAQAIEPTTTLLLEQHALMAVLHERPAIALHLLRRVGRRLRRLVWLVEQLSFQEVVHRLAGYLLERAEQGVPFALETNVSIAAQLGTVPELVSRNLTRLQQTGAVQLERRTVERVDAAALRELARSASR</sequence>
<dbReference type="Proteomes" id="UP000000379">
    <property type="component" value="Chromosome"/>
</dbReference>
<dbReference type="Pfam" id="PF13545">
    <property type="entry name" value="HTH_Crp_2"/>
    <property type="match status" value="1"/>
</dbReference>
<reference evidence="7" key="1">
    <citation type="submission" date="2010-05" db="EMBL/GenBank/DDBJ databases">
        <title>The complete genome of Truepera radiovictris DSM 17093.</title>
        <authorList>
            <consortium name="US DOE Joint Genome Institute (JGI-PGF)"/>
            <person name="Lucas S."/>
            <person name="Copeland A."/>
            <person name="Lapidus A."/>
            <person name="Glavina del Rio T."/>
            <person name="Dalin E."/>
            <person name="Tice H."/>
            <person name="Bruce D."/>
            <person name="Goodwin L."/>
            <person name="Pitluck S."/>
            <person name="Kyrpides N."/>
            <person name="Mavromatis K."/>
            <person name="Ovchinnikova G."/>
            <person name="Munk A.C."/>
            <person name="Detter J.C."/>
            <person name="Han C."/>
            <person name="Tapia R."/>
            <person name="Land M."/>
            <person name="Hauser L."/>
            <person name="Markowitz V."/>
            <person name="Cheng J.-F."/>
            <person name="Hugenholtz P."/>
            <person name="Woyke T."/>
            <person name="Wu D."/>
            <person name="Tindall B."/>
            <person name="Pomrenke H.G."/>
            <person name="Brambilla E."/>
            <person name="Klenk H.-P."/>
            <person name="Eisen J.A."/>
        </authorList>
    </citation>
    <scope>NUCLEOTIDE SEQUENCE [LARGE SCALE GENOMIC DNA]</scope>
    <source>
        <strain evidence="7">DSM 17093 / CIP 108686 / LMG 22925 / RQ-24</strain>
    </source>
</reference>
<dbReference type="SUPFAM" id="SSF46785">
    <property type="entry name" value="Winged helix' DNA-binding domain"/>
    <property type="match status" value="1"/>
</dbReference>
<dbReference type="SMART" id="SM00100">
    <property type="entry name" value="cNMP"/>
    <property type="match status" value="1"/>
</dbReference>
<gene>
    <name evidence="6" type="ordered locus">Trad_1652</name>
</gene>
<dbReference type="GO" id="GO:0003700">
    <property type="term" value="F:DNA-binding transcription factor activity"/>
    <property type="evidence" value="ECO:0007669"/>
    <property type="project" value="TreeGrafter"/>
</dbReference>
<dbReference type="InterPro" id="IPR036388">
    <property type="entry name" value="WH-like_DNA-bd_sf"/>
</dbReference>
<keyword evidence="7" id="KW-1185">Reference proteome</keyword>
<dbReference type="Pfam" id="PF00027">
    <property type="entry name" value="cNMP_binding"/>
    <property type="match status" value="1"/>
</dbReference>
<dbReference type="Gene3D" id="1.10.10.10">
    <property type="entry name" value="Winged helix-like DNA-binding domain superfamily/Winged helix DNA-binding domain"/>
    <property type="match status" value="1"/>
</dbReference>
<dbReference type="GO" id="GO:0003677">
    <property type="term" value="F:DNA binding"/>
    <property type="evidence" value="ECO:0007669"/>
    <property type="project" value="UniProtKB-KW"/>
</dbReference>
<keyword evidence="1" id="KW-0805">Transcription regulation</keyword>
<dbReference type="PANTHER" id="PTHR24567:SF74">
    <property type="entry name" value="HTH-TYPE TRANSCRIPTIONAL REGULATOR ARCR"/>
    <property type="match status" value="1"/>
</dbReference>
<dbReference type="Gene3D" id="2.60.120.10">
    <property type="entry name" value="Jelly Rolls"/>
    <property type="match status" value="1"/>
</dbReference>
<dbReference type="RefSeq" id="WP_013178138.1">
    <property type="nucleotide sequence ID" value="NC_014221.1"/>
</dbReference>
<reference evidence="6 7" key="2">
    <citation type="journal article" date="2011" name="Stand. Genomic Sci.">
        <title>Complete genome sequence of Truepera radiovictrix type strain (RQ-24).</title>
        <authorList>
            <person name="Ivanova N."/>
            <person name="Rohde C."/>
            <person name="Munk C."/>
            <person name="Nolan M."/>
            <person name="Lucas S."/>
            <person name="Del Rio T.G."/>
            <person name="Tice H."/>
            <person name="Deshpande S."/>
            <person name="Cheng J.F."/>
            <person name="Tapia R."/>
            <person name="Han C."/>
            <person name="Goodwin L."/>
            <person name="Pitluck S."/>
            <person name="Liolios K."/>
            <person name="Mavromatis K."/>
            <person name="Mikhailova N."/>
            <person name="Pati A."/>
            <person name="Chen A."/>
            <person name="Palaniappan K."/>
            <person name="Land M."/>
            <person name="Hauser L."/>
            <person name="Chang Y.J."/>
            <person name="Jeffries C.D."/>
            <person name="Brambilla E."/>
            <person name="Rohde M."/>
            <person name="Goker M."/>
            <person name="Tindall B.J."/>
            <person name="Woyke T."/>
            <person name="Bristow J."/>
            <person name="Eisen J.A."/>
            <person name="Markowitz V."/>
            <person name="Hugenholtz P."/>
            <person name="Kyrpides N.C."/>
            <person name="Klenk H.P."/>
            <person name="Lapidus A."/>
        </authorList>
    </citation>
    <scope>NUCLEOTIDE SEQUENCE [LARGE SCALE GENOMIC DNA]</scope>
    <source>
        <strain evidence="7">DSM 17093 / CIP 108686 / LMG 22925 / RQ-24</strain>
    </source>
</reference>
<dbReference type="InterPro" id="IPR050397">
    <property type="entry name" value="Env_Response_Regulators"/>
</dbReference>
<evidence type="ECO:0000256" key="3">
    <source>
        <dbReference type="ARBA" id="ARBA00023163"/>
    </source>
</evidence>
<dbReference type="SUPFAM" id="SSF51206">
    <property type="entry name" value="cAMP-binding domain-like"/>
    <property type="match status" value="1"/>
</dbReference>
<evidence type="ECO:0000313" key="6">
    <source>
        <dbReference type="EMBL" id="ADI14770.1"/>
    </source>
</evidence>
<dbReference type="InterPro" id="IPR036390">
    <property type="entry name" value="WH_DNA-bd_sf"/>
</dbReference>
<dbReference type="KEGG" id="tra:Trad_1652"/>
<name>D7CYD1_TRURR</name>
<evidence type="ECO:0000256" key="1">
    <source>
        <dbReference type="ARBA" id="ARBA00023015"/>
    </source>
</evidence>
<dbReference type="InterPro" id="IPR012318">
    <property type="entry name" value="HTH_CRP"/>
</dbReference>
<dbReference type="PROSITE" id="PS50042">
    <property type="entry name" value="CNMP_BINDING_3"/>
    <property type="match status" value="1"/>
</dbReference>
<dbReference type="OrthoDB" id="9798104at2"/>
<dbReference type="STRING" id="649638.Trad_1652"/>
<feature type="domain" description="Cyclic nucleotide-binding" evidence="4">
    <location>
        <begin position="16"/>
        <end position="137"/>
    </location>
</feature>
<keyword evidence="2" id="KW-0238">DNA-binding</keyword>
<dbReference type="EMBL" id="CP002049">
    <property type="protein sequence ID" value="ADI14770.1"/>
    <property type="molecule type" value="Genomic_DNA"/>
</dbReference>